<feature type="domain" description="Clp1 P-loop" evidence="13">
    <location>
        <begin position="271"/>
        <end position="468"/>
    </location>
</feature>
<sequence length="713" mass="77263">MSSNKRRKVDAPDTPQSAVSAIAARRRLRGTTPSSGESSAVEDSTPKVGNAFSVLQALKGANSSIKREQAPETPSKAKRISNEKPRSEHPSGSSTPNRVANYTSFRLNKQNSRSKGDGTLELRIGEGERCVIQGTYGLKIISGTVTVAGATLSSGETIYSIHAPACHGVPVIRTLERCQLQIIPEKLTSSIQSLARLSPLYRGIWNDSEGKEENETSKKQSFQLVFTPDDALSKSSIQELSSPAEWNKKLGSLVETTRQAERGNDAILVCGPKGAGKSTFSKLLTNRLLTCHSSGVPNTNGRQISGIAVLDLDPGQPEYTPAGTLSLVHVTKPNFGAPFSHTSLNDTSYKVVRCHALASPSPAFSPDLFLDCANDLYDTYKRTLRNCPLIINTPGWILGTGLDLLSEAISRFAPAQVIYMSHDGPAETVEILEAATRRSFSTLPSQPVDVSIRTAAHLRAMQAMSYFHLSKSKAGIADLGLSWHARPLTSLRPWQIRYDGGEAAGVNGILSYDYQARPDLIADAINGMVLAVVVIEDELALDKIRCANKGDEETQSSGVDASYMSYSREGLPTFLNARDGVLDPRYSRTIGLVLIRGIDTASKMLQVITPIPMADIEAARGQGHRIILVHGKFDTPTWAYMEDVYERSNPLATALPDDDEVTSGEEDVQVDDMDAEANADGMPWVEVLRGNQKRPVGSSAWRVRRDLGRSTGD</sequence>
<dbReference type="GO" id="GO:0051731">
    <property type="term" value="F:polynucleotide 5'-hydroxyl-kinase activity"/>
    <property type="evidence" value="ECO:0007669"/>
    <property type="project" value="InterPro"/>
</dbReference>
<dbReference type="SUPFAM" id="SSF52540">
    <property type="entry name" value="P-loop containing nucleoside triphosphate hydrolases"/>
    <property type="match status" value="1"/>
</dbReference>
<evidence type="ECO:0000256" key="1">
    <source>
        <dbReference type="ARBA" id="ARBA00003798"/>
    </source>
</evidence>
<feature type="region of interest" description="Disordered" evidence="12">
    <location>
        <begin position="1"/>
        <end position="99"/>
    </location>
</feature>
<evidence type="ECO:0000313" key="15">
    <source>
        <dbReference type="Proteomes" id="UP000039046"/>
    </source>
</evidence>
<dbReference type="GO" id="GO:0005524">
    <property type="term" value="F:ATP binding"/>
    <property type="evidence" value="ECO:0007669"/>
    <property type="project" value="UniProtKB-KW"/>
</dbReference>
<comment type="subcellular location">
    <subcellularLocation>
        <location evidence="2">Nucleus</location>
        <location evidence="2">Nucleolus</location>
    </subcellularLocation>
</comment>
<organism evidence="14 15">
    <name type="scientific">[Torrubiella] hemipterigena</name>
    <dbReference type="NCBI Taxonomy" id="1531966"/>
    <lineage>
        <taxon>Eukaryota</taxon>
        <taxon>Fungi</taxon>
        <taxon>Dikarya</taxon>
        <taxon>Ascomycota</taxon>
        <taxon>Pezizomycotina</taxon>
        <taxon>Sordariomycetes</taxon>
        <taxon>Hypocreomycetidae</taxon>
        <taxon>Hypocreales</taxon>
        <taxon>Clavicipitaceae</taxon>
        <taxon>Clavicipitaceae incertae sedis</taxon>
        <taxon>'Torrubiella' clade</taxon>
    </lineage>
</organism>
<evidence type="ECO:0000313" key="14">
    <source>
        <dbReference type="EMBL" id="CEJ91896.1"/>
    </source>
</evidence>
<dbReference type="STRING" id="1531966.A0A0A1T3Y4"/>
<evidence type="ECO:0000256" key="5">
    <source>
        <dbReference type="ARBA" id="ARBA00019824"/>
    </source>
</evidence>
<dbReference type="PANTHER" id="PTHR12755:SF3">
    <property type="entry name" value="POLYNUCLEOTIDE 5'-HYDROXYL-KINASE NOL9"/>
    <property type="match status" value="1"/>
</dbReference>
<evidence type="ECO:0000256" key="11">
    <source>
        <dbReference type="ARBA" id="ARBA00023242"/>
    </source>
</evidence>
<dbReference type="Proteomes" id="UP000039046">
    <property type="component" value="Unassembled WGS sequence"/>
</dbReference>
<dbReference type="InterPro" id="IPR027417">
    <property type="entry name" value="P-loop_NTPase"/>
</dbReference>
<evidence type="ECO:0000256" key="7">
    <source>
        <dbReference type="ARBA" id="ARBA00022679"/>
    </source>
</evidence>
<keyword evidence="15" id="KW-1185">Reference proteome</keyword>
<dbReference type="FunFam" id="3.40.50.300:FF:001156">
    <property type="entry name" value="Polynucleotide 5-hydroxyl-kinase grc3"/>
    <property type="match status" value="1"/>
</dbReference>
<feature type="compositionally biased region" description="Basic and acidic residues" evidence="12">
    <location>
        <begin position="80"/>
        <end position="89"/>
    </location>
</feature>
<evidence type="ECO:0000256" key="12">
    <source>
        <dbReference type="SAM" id="MobiDB-lite"/>
    </source>
</evidence>
<evidence type="ECO:0000259" key="13">
    <source>
        <dbReference type="Pfam" id="PF16575"/>
    </source>
</evidence>
<evidence type="ECO:0000256" key="9">
    <source>
        <dbReference type="ARBA" id="ARBA00022777"/>
    </source>
</evidence>
<feature type="region of interest" description="Disordered" evidence="12">
    <location>
        <begin position="693"/>
        <end position="713"/>
    </location>
</feature>
<dbReference type="PANTHER" id="PTHR12755">
    <property type="entry name" value="CLEAVAGE/POLYADENYLATION FACTOR IA SUBUNIT CLP1P"/>
    <property type="match status" value="1"/>
</dbReference>
<dbReference type="HOGENOM" id="CLU_010345_1_0_1"/>
<feature type="compositionally biased region" description="Polar residues" evidence="12">
    <location>
        <begin position="31"/>
        <end position="42"/>
    </location>
</feature>
<keyword evidence="6" id="KW-0698">rRNA processing</keyword>
<keyword evidence="11" id="KW-0539">Nucleus</keyword>
<evidence type="ECO:0000256" key="6">
    <source>
        <dbReference type="ARBA" id="ARBA00022552"/>
    </source>
</evidence>
<feature type="compositionally biased region" description="Basic and acidic residues" evidence="12">
    <location>
        <begin position="703"/>
        <end position="713"/>
    </location>
</feature>
<comment type="similarity">
    <text evidence="3">Belongs to the Clp1 family. NOL9/GRC3 subfamily.</text>
</comment>
<dbReference type="InterPro" id="IPR045116">
    <property type="entry name" value="Clp1/Grc3"/>
</dbReference>
<dbReference type="EMBL" id="CDHN01000004">
    <property type="protein sequence ID" value="CEJ91896.1"/>
    <property type="molecule type" value="Genomic_DNA"/>
</dbReference>
<evidence type="ECO:0000256" key="3">
    <source>
        <dbReference type="ARBA" id="ARBA00011003"/>
    </source>
</evidence>
<evidence type="ECO:0000256" key="8">
    <source>
        <dbReference type="ARBA" id="ARBA00022741"/>
    </source>
</evidence>
<dbReference type="InterPro" id="IPR032319">
    <property type="entry name" value="CLP1_P"/>
</dbReference>
<proteinExistence type="inferred from homology"/>
<evidence type="ECO:0000256" key="2">
    <source>
        <dbReference type="ARBA" id="ARBA00004604"/>
    </source>
</evidence>
<evidence type="ECO:0000256" key="4">
    <source>
        <dbReference type="ARBA" id="ARBA00018706"/>
    </source>
</evidence>
<name>A0A0A1T3Y4_9HYPO</name>
<comment type="function">
    <text evidence="1">Polynucleotide 5'-kinase involved in rRNA processing.</text>
</comment>
<dbReference type="OrthoDB" id="4054781at2759"/>
<dbReference type="GO" id="GO:0005730">
    <property type="term" value="C:nucleolus"/>
    <property type="evidence" value="ECO:0007669"/>
    <property type="project" value="UniProtKB-SubCell"/>
</dbReference>
<feature type="compositionally biased region" description="Polar residues" evidence="12">
    <location>
        <begin position="90"/>
        <end position="99"/>
    </location>
</feature>
<accession>A0A0A1T3Y4</accession>
<evidence type="ECO:0000256" key="10">
    <source>
        <dbReference type="ARBA" id="ARBA00022840"/>
    </source>
</evidence>
<dbReference type="AlphaFoldDB" id="A0A0A1T3Y4"/>
<keyword evidence="8" id="KW-0547">Nucleotide-binding</keyword>
<reference evidence="14 15" key="1">
    <citation type="journal article" date="2015" name="Genome Announc.">
        <title>Draft Genome Sequence and Gene Annotation of the Entomopathogenic Fungus Verticillium hemipterigenum.</title>
        <authorList>
            <person name="Horn F."/>
            <person name="Habel A."/>
            <person name="Scharf D.H."/>
            <person name="Dworschak J."/>
            <person name="Brakhage A.A."/>
            <person name="Guthke R."/>
            <person name="Hertweck C."/>
            <person name="Linde J."/>
        </authorList>
    </citation>
    <scope>NUCLEOTIDE SEQUENCE [LARGE SCALE GENOMIC DNA]</scope>
</reference>
<gene>
    <name evidence="14" type="ORF">VHEMI07580</name>
</gene>
<keyword evidence="9" id="KW-0418">Kinase</keyword>
<keyword evidence="10" id="KW-0067">ATP-binding</keyword>
<keyword evidence="7" id="KW-0808">Transferase</keyword>
<protein>
    <recommendedName>
        <fullName evidence="5">Polynucleotide 5'-hydroxyl-kinase GRC3</fullName>
    </recommendedName>
    <alternativeName>
        <fullName evidence="4">Polynucleotide 5'-hydroxyl-kinase grc3</fullName>
    </alternativeName>
</protein>
<dbReference type="GO" id="GO:0000448">
    <property type="term" value="P:cleavage in ITS2 between 5.8S rRNA and LSU-rRNA of tricistronic rRNA transcript (SSU-rRNA, 5.8S rRNA, LSU-rRNA)"/>
    <property type="evidence" value="ECO:0007669"/>
    <property type="project" value="TreeGrafter"/>
</dbReference>
<dbReference type="Gene3D" id="3.40.50.300">
    <property type="entry name" value="P-loop containing nucleotide triphosphate hydrolases"/>
    <property type="match status" value="1"/>
</dbReference>
<dbReference type="Pfam" id="PF16575">
    <property type="entry name" value="CLP1_P"/>
    <property type="match status" value="1"/>
</dbReference>